<dbReference type="EMBL" id="KN881857">
    <property type="protein sequence ID" value="KIY48051.1"/>
    <property type="molecule type" value="Genomic_DNA"/>
</dbReference>
<dbReference type="AlphaFoldDB" id="A0A0D7ADW2"/>
<evidence type="ECO:0000313" key="3">
    <source>
        <dbReference type="Proteomes" id="UP000054144"/>
    </source>
</evidence>
<dbReference type="Proteomes" id="UP000054144">
    <property type="component" value="Unassembled WGS sequence"/>
</dbReference>
<protein>
    <recommendedName>
        <fullName evidence="1">DUF6818 domain-containing protein</fullName>
    </recommendedName>
</protein>
<proteinExistence type="predicted"/>
<evidence type="ECO:0000259" key="1">
    <source>
        <dbReference type="Pfam" id="PF20681"/>
    </source>
</evidence>
<dbReference type="PANTHER" id="PTHR34409:SF1">
    <property type="entry name" value="MYB-LIKE DOMAIN-CONTAINING PROTEIN"/>
    <property type="match status" value="1"/>
</dbReference>
<keyword evidence="3" id="KW-1185">Reference proteome</keyword>
<name>A0A0D7ADW2_9AGAR</name>
<dbReference type="Pfam" id="PF20681">
    <property type="entry name" value="DUF6818"/>
    <property type="match status" value="1"/>
</dbReference>
<organism evidence="2 3">
    <name type="scientific">Fistulina hepatica ATCC 64428</name>
    <dbReference type="NCBI Taxonomy" id="1128425"/>
    <lineage>
        <taxon>Eukaryota</taxon>
        <taxon>Fungi</taxon>
        <taxon>Dikarya</taxon>
        <taxon>Basidiomycota</taxon>
        <taxon>Agaricomycotina</taxon>
        <taxon>Agaricomycetes</taxon>
        <taxon>Agaricomycetidae</taxon>
        <taxon>Agaricales</taxon>
        <taxon>Fistulinaceae</taxon>
        <taxon>Fistulina</taxon>
    </lineage>
</organism>
<dbReference type="InterPro" id="IPR049203">
    <property type="entry name" value="DUF6818"/>
</dbReference>
<sequence length="116" mass="13078">RRRGRTAGIANYSSGDKDALLDIAEAILPIGQHDWQTVACHFNTWADENARPQRLAKSLEAKFKSWVRTPKPTGDGECPPEIERAHQIEYLINGRADTRDLEDEVIELSRYVCVTG</sequence>
<feature type="domain" description="DUF6818" evidence="1">
    <location>
        <begin position="29"/>
        <end position="103"/>
    </location>
</feature>
<reference evidence="2 3" key="1">
    <citation type="journal article" date="2015" name="Fungal Genet. Biol.">
        <title>Evolution of novel wood decay mechanisms in Agaricales revealed by the genome sequences of Fistulina hepatica and Cylindrobasidium torrendii.</title>
        <authorList>
            <person name="Floudas D."/>
            <person name="Held B.W."/>
            <person name="Riley R."/>
            <person name="Nagy L.G."/>
            <person name="Koehler G."/>
            <person name="Ransdell A.S."/>
            <person name="Younus H."/>
            <person name="Chow J."/>
            <person name="Chiniquy J."/>
            <person name="Lipzen A."/>
            <person name="Tritt A."/>
            <person name="Sun H."/>
            <person name="Haridas S."/>
            <person name="LaButti K."/>
            <person name="Ohm R.A."/>
            <person name="Kues U."/>
            <person name="Blanchette R.A."/>
            <person name="Grigoriev I.V."/>
            <person name="Minto R.E."/>
            <person name="Hibbett D.S."/>
        </authorList>
    </citation>
    <scope>NUCLEOTIDE SEQUENCE [LARGE SCALE GENOMIC DNA]</scope>
    <source>
        <strain evidence="2 3">ATCC 64428</strain>
    </source>
</reference>
<accession>A0A0D7ADW2</accession>
<evidence type="ECO:0000313" key="2">
    <source>
        <dbReference type="EMBL" id="KIY48051.1"/>
    </source>
</evidence>
<dbReference type="OrthoDB" id="99432at2759"/>
<feature type="non-terminal residue" evidence="2">
    <location>
        <position position="1"/>
    </location>
</feature>
<gene>
    <name evidence="2" type="ORF">FISHEDRAFT_43973</name>
</gene>
<dbReference type="PANTHER" id="PTHR34409">
    <property type="entry name" value="SET DOMAIN-CONTAINING PROTEIN"/>
    <property type="match status" value="1"/>
</dbReference>